<dbReference type="InterPro" id="IPR029026">
    <property type="entry name" value="tRNA_m1G_MTases_N"/>
</dbReference>
<name>A0A7C1I5S2_9CREN</name>
<dbReference type="InterPro" id="IPR003750">
    <property type="entry name" value="Put_MeTrfase-C9orf114-like"/>
</dbReference>
<dbReference type="SUPFAM" id="SSF75217">
    <property type="entry name" value="alpha/beta knot"/>
    <property type="match status" value="1"/>
</dbReference>
<evidence type="ECO:0008006" key="2">
    <source>
        <dbReference type="Google" id="ProtNLM"/>
    </source>
</evidence>
<evidence type="ECO:0000313" key="1">
    <source>
        <dbReference type="EMBL" id="HDS10788.1"/>
    </source>
</evidence>
<dbReference type="Gene3D" id="3.40.1280.10">
    <property type="match status" value="1"/>
</dbReference>
<dbReference type="InterPro" id="IPR012340">
    <property type="entry name" value="NA-bd_OB-fold"/>
</dbReference>
<reference evidence="1" key="1">
    <citation type="journal article" date="2020" name="mSystems">
        <title>Genome- and Community-Level Interaction Insights into Carbon Utilization and Element Cycling Functions of Hydrothermarchaeota in Hydrothermal Sediment.</title>
        <authorList>
            <person name="Zhou Z."/>
            <person name="Liu Y."/>
            <person name="Xu W."/>
            <person name="Pan J."/>
            <person name="Luo Z.H."/>
            <person name="Li M."/>
        </authorList>
    </citation>
    <scope>NUCLEOTIDE SEQUENCE [LARGE SCALE GENOMIC DNA]</scope>
    <source>
        <strain evidence="1">SpSt-123</strain>
    </source>
</reference>
<dbReference type="PANTHER" id="PTHR12150">
    <property type="entry name" value="CLASS IV SAM-BINDING METHYLTRANSFERASE-RELATED"/>
    <property type="match status" value="1"/>
</dbReference>
<dbReference type="Gene3D" id="2.40.50.140">
    <property type="entry name" value="Nucleic acid-binding proteins"/>
    <property type="match status" value="1"/>
</dbReference>
<dbReference type="AlphaFoldDB" id="A0A7C1I5S2"/>
<organism evidence="1">
    <name type="scientific">Fervidicoccus fontis</name>
    <dbReference type="NCBI Taxonomy" id="683846"/>
    <lineage>
        <taxon>Archaea</taxon>
        <taxon>Thermoproteota</taxon>
        <taxon>Thermoprotei</taxon>
        <taxon>Fervidicoccales</taxon>
        <taxon>Fervidicoccaceae</taxon>
        <taxon>Fervidicoccus</taxon>
    </lineage>
</organism>
<comment type="caution">
    <text evidence="1">The sequence shown here is derived from an EMBL/GenBank/DDBJ whole genome shotgun (WGS) entry which is preliminary data.</text>
</comment>
<protein>
    <recommendedName>
        <fullName evidence="2">RNA-binding protein</fullName>
    </recommendedName>
</protein>
<gene>
    <name evidence="1" type="ORF">ENO04_04140</name>
</gene>
<accession>A0A7C1I5S2</accession>
<dbReference type="InterPro" id="IPR029028">
    <property type="entry name" value="Alpha/beta_knot_MTases"/>
</dbReference>
<dbReference type="CDD" id="cd18086">
    <property type="entry name" value="HsC9orf114-like"/>
    <property type="match status" value="1"/>
</dbReference>
<dbReference type="EMBL" id="DSDY01000130">
    <property type="protein sequence ID" value="HDS10788.1"/>
    <property type="molecule type" value="Genomic_DNA"/>
</dbReference>
<dbReference type="Pfam" id="PF02598">
    <property type="entry name" value="Methyltrn_RNA_3"/>
    <property type="match status" value="1"/>
</dbReference>
<sequence length="293" mass="33120">MKSLLAENKAMSNLFKLDVFLSDCTFENEPDLLRSTLKAGIIARALAIYRVDRVVIYKGRRDKACSELGERLEKLLWYQVVPPYLKRKIIPRSPVYRYAGLLPPLQIDTHVVTDPPSIGEVRLGLVRGRAKEKLVVDVGLRSDVEVMVNGETGPRLRELVPVEFTGEGWRILKEGNVYLGFEVIYERDRNIVSLMRSYGGLRIGTSRLGFPAWEAGDKLVSSISPGSRVAVVFGEPYRGLREIVDEHGGRVEELFDFYLNFIPGQGTRTVRVEEALVAVLQTIIFLNHVYRSI</sequence>
<proteinExistence type="predicted"/>
<dbReference type="PANTHER" id="PTHR12150:SF13">
    <property type="entry name" value="METHYLTRANSFERASE C9ORF114-RELATED"/>
    <property type="match status" value="1"/>
</dbReference>